<proteinExistence type="predicted"/>
<dbReference type="Proteomes" id="UP000236919">
    <property type="component" value="Unassembled WGS sequence"/>
</dbReference>
<accession>A0A2S4M5E4</accession>
<gene>
    <name evidence="3" type="ORF">CYD53_11051</name>
</gene>
<keyword evidence="1" id="KW-0378">Hydrolase</keyword>
<dbReference type="InterPro" id="IPR044094">
    <property type="entry name" value="AtsA-like_MBL-fold"/>
</dbReference>
<dbReference type="Gene3D" id="3.60.15.10">
    <property type="entry name" value="Ribonuclease Z/Hydroxyacylglutathione hydrolase-like"/>
    <property type="match status" value="1"/>
</dbReference>
<dbReference type="PANTHER" id="PTHR46018">
    <property type="entry name" value="ZINC PHOSPHODIESTERASE ELAC PROTEIN 1"/>
    <property type="match status" value="1"/>
</dbReference>
<dbReference type="EMBL" id="PQFZ01000010">
    <property type="protein sequence ID" value="POR49933.1"/>
    <property type="molecule type" value="Genomic_DNA"/>
</dbReference>
<evidence type="ECO:0000313" key="4">
    <source>
        <dbReference type="Proteomes" id="UP000236919"/>
    </source>
</evidence>
<dbReference type="AlphaFoldDB" id="A0A2S4M5E4"/>
<dbReference type="RefSeq" id="WP_210202365.1">
    <property type="nucleotide sequence ID" value="NZ_PQFZ01000010.1"/>
</dbReference>
<dbReference type="InterPro" id="IPR001279">
    <property type="entry name" value="Metallo-B-lactamas"/>
</dbReference>
<feature type="domain" description="Metallo-beta-lactamase" evidence="2">
    <location>
        <begin position="34"/>
        <end position="246"/>
    </location>
</feature>
<dbReference type="Pfam" id="PF12706">
    <property type="entry name" value="Lactamase_B_2"/>
    <property type="match status" value="1"/>
</dbReference>
<protein>
    <submittedName>
        <fullName evidence="3">Ribonuclease Z</fullName>
    </submittedName>
</protein>
<comment type="caution">
    <text evidence="3">The sequence shown here is derived from an EMBL/GenBank/DDBJ whole genome shotgun (WGS) entry which is preliminary data.</text>
</comment>
<sequence length="295" mass="31718">MTDNRLAFTFLGTGAPPVSLRRAGPAHLIQAAGRKVLVDCGSGVSQRLVAAGHHGADIDLLIVTHEHSDHLVDFYQLVVSSWHQGRNRPWRVLAPAPALANMHAQYEAFARERALRIAFERRPDATGLEVNFEELREGIVSGLGDLAIEAFLVDHRPVEPAFGLSFSHGGSRIVFSGDTRLTPSLEQAAQGCDLLVCEVFISSQMPVVAGVRSAETVASVQSYHMTPEVVAGLALRSGAKTLALTHLVPPAADTAALAREVRQAGYAGPLIIGEDLMRLEWPARQLSWNGATIGF</sequence>
<evidence type="ECO:0000256" key="1">
    <source>
        <dbReference type="ARBA" id="ARBA00022801"/>
    </source>
</evidence>
<dbReference type="CDD" id="cd07719">
    <property type="entry name" value="arylsulfatase_AtsA-like_MBL-fold"/>
    <property type="match status" value="1"/>
</dbReference>
<dbReference type="PANTHER" id="PTHR46018:SF2">
    <property type="entry name" value="ZINC PHOSPHODIESTERASE ELAC PROTEIN 1"/>
    <property type="match status" value="1"/>
</dbReference>
<keyword evidence="4" id="KW-1185">Reference proteome</keyword>
<name>A0A2S4M5E4_9HYPH</name>
<evidence type="ECO:0000313" key="3">
    <source>
        <dbReference type="EMBL" id="POR49933.1"/>
    </source>
</evidence>
<dbReference type="InterPro" id="IPR036866">
    <property type="entry name" value="RibonucZ/Hydroxyglut_hydro"/>
</dbReference>
<dbReference type="GO" id="GO:0042781">
    <property type="term" value="F:3'-tRNA processing endoribonuclease activity"/>
    <property type="evidence" value="ECO:0007669"/>
    <property type="project" value="TreeGrafter"/>
</dbReference>
<dbReference type="SUPFAM" id="SSF56281">
    <property type="entry name" value="Metallo-hydrolase/oxidoreductase"/>
    <property type="match status" value="1"/>
</dbReference>
<evidence type="ECO:0000259" key="2">
    <source>
        <dbReference type="Pfam" id="PF12706"/>
    </source>
</evidence>
<organism evidence="3 4">
    <name type="scientific">Bosea psychrotolerans</name>
    <dbReference type="NCBI Taxonomy" id="1871628"/>
    <lineage>
        <taxon>Bacteria</taxon>
        <taxon>Pseudomonadati</taxon>
        <taxon>Pseudomonadota</taxon>
        <taxon>Alphaproteobacteria</taxon>
        <taxon>Hyphomicrobiales</taxon>
        <taxon>Boseaceae</taxon>
        <taxon>Bosea</taxon>
    </lineage>
</organism>
<reference evidence="3 4" key="1">
    <citation type="submission" date="2018-01" db="EMBL/GenBank/DDBJ databases">
        <title>Genomic Encyclopedia of Type Strains, Phase III (KMG-III): the genomes of soil and plant-associated and newly described type strains.</title>
        <authorList>
            <person name="Whitman W."/>
        </authorList>
    </citation>
    <scope>NUCLEOTIDE SEQUENCE [LARGE SCALE GENOMIC DNA]</scope>
    <source>
        <strain evidence="3 4">1131</strain>
    </source>
</reference>